<dbReference type="EMBL" id="ML014178">
    <property type="protein sequence ID" value="RKP01282.1"/>
    <property type="molecule type" value="Genomic_DNA"/>
</dbReference>
<evidence type="ECO:0000256" key="1">
    <source>
        <dbReference type="ARBA" id="ARBA00004138"/>
    </source>
</evidence>
<organism evidence="7 8">
    <name type="scientific">Caulochytrium protostelioides</name>
    <dbReference type="NCBI Taxonomy" id="1555241"/>
    <lineage>
        <taxon>Eukaryota</taxon>
        <taxon>Fungi</taxon>
        <taxon>Fungi incertae sedis</taxon>
        <taxon>Chytridiomycota</taxon>
        <taxon>Chytridiomycota incertae sedis</taxon>
        <taxon>Chytridiomycetes</taxon>
        <taxon>Caulochytriales</taxon>
        <taxon>Caulochytriaceae</taxon>
        <taxon>Caulochytrium</taxon>
    </lineage>
</organism>
<proteinExistence type="predicted"/>
<evidence type="ECO:0000256" key="3">
    <source>
        <dbReference type="ARBA" id="ARBA00022737"/>
    </source>
</evidence>
<dbReference type="Gene3D" id="2.130.10.10">
    <property type="entry name" value="YVTN repeat-like/Quinoprotein amine dehydrogenase"/>
    <property type="match status" value="2"/>
</dbReference>
<dbReference type="STRING" id="1555241.A0A4P9X7T4"/>
<evidence type="ECO:0000313" key="8">
    <source>
        <dbReference type="Proteomes" id="UP000274922"/>
    </source>
</evidence>
<dbReference type="GO" id="GO:0031514">
    <property type="term" value="C:motile cilium"/>
    <property type="evidence" value="ECO:0007669"/>
    <property type="project" value="TreeGrafter"/>
</dbReference>
<dbReference type="InterPro" id="IPR036322">
    <property type="entry name" value="WD40_repeat_dom_sf"/>
</dbReference>
<evidence type="ECO:0000313" key="7">
    <source>
        <dbReference type="EMBL" id="RKP01282.1"/>
    </source>
</evidence>
<dbReference type="SMART" id="SM00320">
    <property type="entry name" value="WD40"/>
    <property type="match status" value="7"/>
</dbReference>
<feature type="compositionally biased region" description="Pro residues" evidence="6">
    <location>
        <begin position="544"/>
        <end position="554"/>
    </location>
</feature>
<dbReference type="InterPro" id="IPR001680">
    <property type="entry name" value="WD40_rpt"/>
</dbReference>
<protein>
    <recommendedName>
        <fullName evidence="5">Cilia- and flagella-associated protein 251</fullName>
    </recommendedName>
</protein>
<keyword evidence="2" id="KW-0853">WD repeat</keyword>
<dbReference type="PANTHER" id="PTHR13720:SF13">
    <property type="entry name" value="CILIA- AND FLAGELLA-ASSOCIATED PROTEIN 251"/>
    <property type="match status" value="1"/>
</dbReference>
<evidence type="ECO:0000256" key="4">
    <source>
        <dbReference type="ARBA" id="ARBA00023273"/>
    </source>
</evidence>
<keyword evidence="4" id="KW-0966">Cell projection</keyword>
<evidence type="ECO:0000256" key="6">
    <source>
        <dbReference type="SAM" id="MobiDB-lite"/>
    </source>
</evidence>
<sequence>MAEPTQPVSTAAVAAATTPEQAESAAGLSPEQPHAIHLAWTAGFNASLRRGVAAVVRNGRDYTIYAVGNTLVVTDAATQQQTLLQGHRHAITALALSPCGQFVATADSAVLDAEQAEQAGTRDSAGAADEAETLLVIWDVRQPENAFPVKTFFGPDQGAGLAALAFSHNSKTVFALSHAVPQTLSRYEWTLPATAALGTVAVEGPRQFDLAVDHVGHWLVTIGPASISFWHAGDLIQISATAQIANHRQGANDEASATLRHRERITTAVFLSKSLITGTSDGDALVWSLRAAGPRNPAQIPYVPQKKIRLHEGGVTATIFLLRCFIVSAAQDGHLHIFDEELGLVAWYEHLRHGPIAGVTFLEPETKRGRIIITTVSGKILRVEAGSLYEAQGPQQRRSTGVMVAYRANADRVHAVAMHPHKTELLAGDAAGWVHRWDYSARRWMHAQRIRPTAPTATTAAAPMAAAASATTAVATAAAAAAAKDKQASDSDEPAVGITALVYAPSGELVAVGHTSGHVALAASEVFEGPGDVSTAAAAARSPLPLPSPPPPDGAAPAGDGGGSSRPAVVSLVGSSDPITHLTFSPDGAQLFYADASGLVGLIQWVTGPSGQPAWRLCGRSRLHSQPLVNLWVQETLDAASGAVHVEALSVAQDGHMIAYDLAASGVDRGLVARDDKVVETVSQPRAATAYPNREIQNRLIADALDLKPSATDGVLVATAHGRLQWLTPTGLCRKRLLAPSAASPIEHMIVVRLEAETDDAAERHQHHLLWAAADRTMGMTRFPLDGSPYATTALIAHASPIVALHPTRLPNSCLTLGEDGQINLWQLEPTHLLEQQRGAGPGPQAFFGLFTTEEQRDLEDYFCYVQVRDKKTIPQLEGQIPASDVPDVLQAMGLYLSHADCDQVINEVRYRGMEDTADPQNSEYADLPTVIQLYYNRRGGTAPAGSATARADATALTVDNIVGAVLASQKPAVRAAALDPQSPTPLLATPIETEPLVTLLQTHGETIARDEIVGLMQLPPLPKDAALSTTQSRAAQQQAVQDTLKRALPPVMPLGEVLRLFGLSIAA</sequence>
<keyword evidence="8" id="KW-1185">Reference proteome</keyword>
<reference evidence="8" key="1">
    <citation type="journal article" date="2018" name="Nat. Microbiol.">
        <title>Leveraging single-cell genomics to expand the fungal tree of life.</title>
        <authorList>
            <person name="Ahrendt S.R."/>
            <person name="Quandt C.A."/>
            <person name="Ciobanu D."/>
            <person name="Clum A."/>
            <person name="Salamov A."/>
            <person name="Andreopoulos B."/>
            <person name="Cheng J.F."/>
            <person name="Woyke T."/>
            <person name="Pelin A."/>
            <person name="Henrissat B."/>
            <person name="Reynolds N.K."/>
            <person name="Benny G.L."/>
            <person name="Smith M.E."/>
            <person name="James T.Y."/>
            <person name="Grigoriev I.V."/>
        </authorList>
    </citation>
    <scope>NUCLEOTIDE SEQUENCE [LARGE SCALE GENOMIC DNA]</scope>
    <source>
        <strain evidence="8">ATCC 52028</strain>
    </source>
</reference>
<accession>A0A4P9X7T4</accession>
<evidence type="ECO:0000256" key="5">
    <source>
        <dbReference type="ARBA" id="ARBA00040994"/>
    </source>
</evidence>
<dbReference type="SUPFAM" id="SSF50998">
    <property type="entry name" value="Quinoprotein alcohol dehydrogenase-like"/>
    <property type="match status" value="1"/>
</dbReference>
<gene>
    <name evidence="7" type="ORF">CXG81DRAFT_18909</name>
</gene>
<dbReference type="Proteomes" id="UP000274922">
    <property type="component" value="Unassembled WGS sequence"/>
</dbReference>
<name>A0A4P9X7T4_9FUNG</name>
<evidence type="ECO:0000256" key="2">
    <source>
        <dbReference type="ARBA" id="ARBA00022574"/>
    </source>
</evidence>
<dbReference type="InterPro" id="IPR011047">
    <property type="entry name" value="Quinoprotein_ADH-like_sf"/>
</dbReference>
<keyword evidence="3" id="KW-0677">Repeat</keyword>
<dbReference type="InterPro" id="IPR015943">
    <property type="entry name" value="WD40/YVTN_repeat-like_dom_sf"/>
</dbReference>
<dbReference type="Pfam" id="PF00400">
    <property type="entry name" value="WD40"/>
    <property type="match status" value="1"/>
</dbReference>
<comment type="subcellular location">
    <subcellularLocation>
        <location evidence="1">Cell projection</location>
        <location evidence="1">Cilium</location>
    </subcellularLocation>
</comment>
<dbReference type="PANTHER" id="PTHR13720">
    <property type="entry name" value="WD-40 REPEAT PROTEIN"/>
    <property type="match status" value="1"/>
</dbReference>
<dbReference type="SUPFAM" id="SSF50978">
    <property type="entry name" value="WD40 repeat-like"/>
    <property type="match status" value="1"/>
</dbReference>
<dbReference type="OrthoDB" id="6252103at2759"/>
<dbReference type="AlphaFoldDB" id="A0A4P9X7T4"/>
<feature type="region of interest" description="Disordered" evidence="6">
    <location>
        <begin position="534"/>
        <end position="568"/>
    </location>
</feature>
<dbReference type="InterPro" id="IPR050630">
    <property type="entry name" value="WD_repeat_EMAP"/>
</dbReference>